<feature type="non-terminal residue" evidence="5">
    <location>
        <position position="1"/>
    </location>
</feature>
<dbReference type="PANTHER" id="PTHR13102:SF0">
    <property type="entry name" value="NUCLEOLAR PROTEIN 9"/>
    <property type="match status" value="1"/>
</dbReference>
<evidence type="ECO:0000256" key="2">
    <source>
        <dbReference type="ARBA" id="ARBA00022884"/>
    </source>
</evidence>
<dbReference type="InterPro" id="IPR001313">
    <property type="entry name" value="Pumilio_RNA-bd_rpt"/>
</dbReference>
<feature type="repeat" description="Pumilio" evidence="3">
    <location>
        <begin position="579"/>
        <end position="616"/>
    </location>
</feature>
<comment type="caution">
    <text evidence="5">The sequence shown here is derived from an EMBL/GenBank/DDBJ whole genome shotgun (WGS) entry which is preliminary data.</text>
</comment>
<evidence type="ECO:0000256" key="3">
    <source>
        <dbReference type="PROSITE-ProRule" id="PRU00317"/>
    </source>
</evidence>
<keyword evidence="2" id="KW-0694">RNA-binding</keyword>
<name>A0AAV6M685_9ROSI</name>
<dbReference type="GO" id="GO:0000472">
    <property type="term" value="P:endonucleolytic cleavage to generate mature 5'-end of SSU-rRNA from (SSU-rRNA, 5.8S rRNA, LSU-rRNA)"/>
    <property type="evidence" value="ECO:0007669"/>
    <property type="project" value="TreeGrafter"/>
</dbReference>
<evidence type="ECO:0000256" key="4">
    <source>
        <dbReference type="SAM" id="MobiDB-lite"/>
    </source>
</evidence>
<feature type="region of interest" description="Disordered" evidence="4">
    <location>
        <begin position="82"/>
        <end position="107"/>
    </location>
</feature>
<dbReference type="EMBL" id="JAGKQH010000017">
    <property type="protein sequence ID" value="KAG6575408.1"/>
    <property type="molecule type" value="Genomic_DNA"/>
</dbReference>
<dbReference type="GO" id="GO:0030688">
    <property type="term" value="C:preribosome, small subunit precursor"/>
    <property type="evidence" value="ECO:0007669"/>
    <property type="project" value="TreeGrafter"/>
</dbReference>
<dbReference type="GO" id="GO:0030686">
    <property type="term" value="C:90S preribosome"/>
    <property type="evidence" value="ECO:0007669"/>
    <property type="project" value="TreeGrafter"/>
</dbReference>
<evidence type="ECO:0000313" key="6">
    <source>
        <dbReference type="Proteomes" id="UP000685013"/>
    </source>
</evidence>
<dbReference type="SMART" id="SM00025">
    <property type="entry name" value="Pumilio"/>
    <property type="match status" value="7"/>
</dbReference>
<dbReference type="GO" id="GO:0000447">
    <property type="term" value="P:endonucleolytic cleavage in ITS1 to separate SSU-rRNA from 5.8S rRNA and LSU-rRNA from tricistronic rRNA transcript (SSU-rRNA, 5.8S rRNA, LSU-rRNA)"/>
    <property type="evidence" value="ECO:0007669"/>
    <property type="project" value="TreeGrafter"/>
</dbReference>
<feature type="repeat" description="Pumilio" evidence="3">
    <location>
        <begin position="617"/>
        <end position="652"/>
    </location>
</feature>
<dbReference type="GO" id="GO:0003723">
    <property type="term" value="F:RNA binding"/>
    <property type="evidence" value="ECO:0007669"/>
    <property type="project" value="UniProtKB-KW"/>
</dbReference>
<keyword evidence="6" id="KW-1185">Reference proteome</keyword>
<accession>A0AAV6M685</accession>
<dbReference type="GO" id="GO:0005730">
    <property type="term" value="C:nucleolus"/>
    <property type="evidence" value="ECO:0007669"/>
    <property type="project" value="TreeGrafter"/>
</dbReference>
<dbReference type="GO" id="GO:0000480">
    <property type="term" value="P:endonucleolytic cleavage in 5'-ETS of tricistronic rRNA transcript (SSU-rRNA, 5.8S rRNA, LSU-rRNA)"/>
    <property type="evidence" value="ECO:0007669"/>
    <property type="project" value="TreeGrafter"/>
</dbReference>
<dbReference type="GO" id="GO:0000056">
    <property type="term" value="P:ribosomal small subunit export from nucleus"/>
    <property type="evidence" value="ECO:0007669"/>
    <property type="project" value="TreeGrafter"/>
</dbReference>
<evidence type="ECO:0000256" key="1">
    <source>
        <dbReference type="ARBA" id="ARBA00022737"/>
    </source>
</evidence>
<dbReference type="PANTHER" id="PTHR13102">
    <property type="entry name" value="NUCLEOLAR PROTEIN 9"/>
    <property type="match status" value="1"/>
</dbReference>
<protein>
    <submittedName>
        <fullName evidence="5">Pumilio-like 23</fullName>
    </submittedName>
</protein>
<gene>
    <name evidence="5" type="primary">APUM23</name>
    <name evidence="5" type="ORF">SDJN03_26047</name>
</gene>
<dbReference type="InterPro" id="IPR040000">
    <property type="entry name" value="NOP9"/>
</dbReference>
<evidence type="ECO:0000313" key="5">
    <source>
        <dbReference type="EMBL" id="KAG6575408.1"/>
    </source>
</evidence>
<dbReference type="Pfam" id="PF22493">
    <property type="entry name" value="PUF_NOP9"/>
    <property type="match status" value="1"/>
</dbReference>
<dbReference type="Proteomes" id="UP000685013">
    <property type="component" value="Chromosome 17"/>
</dbReference>
<proteinExistence type="predicted"/>
<dbReference type="PROSITE" id="PS50302">
    <property type="entry name" value="PUM"/>
    <property type="match status" value="2"/>
</dbReference>
<sequence length="830" mass="92912">MYKDTAQPPEMNKGPNRVLTAKVSRRFTAPSRSPSSSCFSSTISDSENKLCRWPRWLRLLRRHRTFISVEDCLMGEDKFARKSGRKRNGMSRKAEQGGHGFDGSNTHKNTSWMMDGGTLNSNNKFSNNKSTSAPQTSLIRKQVDPETTKYFTEISNLFESDEVDFEERLVICGNALEEAVGKEFELATDYIISHTMQSLLEGCKVDDLCNFLHGCANQFPSIAMDRSGSHVAETAIKSLAMHLQDEDVHGLVEDTLTAICKEIVANPLDVMCNCHGSHVLRSLLHLCKGVRPESSEFHTRKSTVLAERLNVKAPRYNVDGEFHAGRGFPEILKFLVSGLLKGARKNARILQVDQYSSLVIQTILKLLVGQDDELRHIIPILLGCSEKDVVEGNYVQISVVPDVVDLMKETAFSHLMEVILEVAPENLFNELVTKVFQKSLFELSSHPCGNFAVQALISHIRSKDQMELVWSEIGTKVRDLLEMGKSGVVASLIATSQRLQTHEQKCCEALVRAVCSTDESPRCIVPRILFLDRYFSCEDKVKWNFPCGVKIPVMGSLILQAVFRYQTELIQPFITSLTSMEDNHILEVAKDSSGARVIEALLNCDASAKLKRRLVMKLRGHFGELAMQSSGSFTVEKCYDASNMSLREAIVSELVVVKSDLSKTKQGPHLLRKLDVEGFASRPDQWRSRQASRESAYKEFHDTFGSDKSKSLKTGGFLADSSKQKSHPKDVKTMRQEIEHYTTSGVPFLSMSGNKGNQKETKNVARNQKQSLYPVAVTTNALPGKSGVGEDILMEHILHKIFRVTRGNMRDADLVHYVQEAMVTAHGRIK</sequence>
<dbReference type="AlphaFoldDB" id="A0AAV6M685"/>
<keyword evidence="1" id="KW-0677">Repeat</keyword>
<organism evidence="5 6">
    <name type="scientific">Cucurbita argyrosperma subsp. sororia</name>
    <dbReference type="NCBI Taxonomy" id="37648"/>
    <lineage>
        <taxon>Eukaryota</taxon>
        <taxon>Viridiplantae</taxon>
        <taxon>Streptophyta</taxon>
        <taxon>Embryophyta</taxon>
        <taxon>Tracheophyta</taxon>
        <taxon>Spermatophyta</taxon>
        <taxon>Magnoliopsida</taxon>
        <taxon>eudicotyledons</taxon>
        <taxon>Gunneridae</taxon>
        <taxon>Pentapetalae</taxon>
        <taxon>rosids</taxon>
        <taxon>fabids</taxon>
        <taxon>Cucurbitales</taxon>
        <taxon>Cucurbitaceae</taxon>
        <taxon>Cucurbiteae</taxon>
        <taxon>Cucurbita</taxon>
    </lineage>
</organism>
<reference evidence="5 6" key="1">
    <citation type="journal article" date="2021" name="Hortic Res">
        <title>The domestication of Cucurbita argyrosperma as revealed by the genome of its wild relative.</title>
        <authorList>
            <person name="Barrera-Redondo J."/>
            <person name="Sanchez-de la Vega G."/>
            <person name="Aguirre-Liguori J.A."/>
            <person name="Castellanos-Morales G."/>
            <person name="Gutierrez-Guerrero Y.T."/>
            <person name="Aguirre-Dugua X."/>
            <person name="Aguirre-Planter E."/>
            <person name="Tenaillon M.I."/>
            <person name="Lira-Saade R."/>
            <person name="Eguiarte L.E."/>
        </authorList>
    </citation>
    <scope>NUCLEOTIDE SEQUENCE [LARGE SCALE GENOMIC DNA]</scope>
    <source>
        <strain evidence="5">JBR-2021</strain>
    </source>
</reference>